<dbReference type="Gene3D" id="3.30.450.20">
    <property type="entry name" value="PAS domain"/>
    <property type="match status" value="1"/>
</dbReference>
<dbReference type="InterPro" id="IPR004089">
    <property type="entry name" value="MCPsignal_dom"/>
</dbReference>
<dbReference type="CDD" id="cd00130">
    <property type="entry name" value="PAS"/>
    <property type="match status" value="1"/>
</dbReference>
<accession>A0A090IHF2</accession>
<dbReference type="Gene3D" id="1.10.287.950">
    <property type="entry name" value="Methyl-accepting chemotaxis protein"/>
    <property type="match status" value="1"/>
</dbReference>
<keyword evidence="2 4" id="KW-0807">Transducer</keyword>
<dbReference type="InterPro" id="IPR035965">
    <property type="entry name" value="PAS-like_dom_sf"/>
</dbReference>
<evidence type="ECO:0000313" key="9">
    <source>
        <dbReference type="Proteomes" id="UP000183794"/>
    </source>
</evidence>
<dbReference type="AlphaFoldDB" id="A0A090IHF2"/>
<evidence type="ECO:0000256" key="1">
    <source>
        <dbReference type="ARBA" id="ARBA00004370"/>
    </source>
</evidence>
<dbReference type="FunFam" id="1.10.287.950:FF:000001">
    <property type="entry name" value="Methyl-accepting chemotaxis sensory transducer"/>
    <property type="match status" value="1"/>
</dbReference>
<dbReference type="GO" id="GO:0016020">
    <property type="term" value="C:membrane"/>
    <property type="evidence" value="ECO:0007669"/>
    <property type="project" value="UniProtKB-SubCell"/>
</dbReference>
<gene>
    <name evidence="6" type="ORF">MT2528_3462</name>
    <name evidence="7" type="ORF">NVI5450_3657</name>
</gene>
<dbReference type="CDD" id="cd11386">
    <property type="entry name" value="MCP_signal"/>
    <property type="match status" value="1"/>
</dbReference>
<protein>
    <submittedName>
        <fullName evidence="6 7">Methyl-accepting chemotaxis protein</fullName>
    </submittedName>
</protein>
<evidence type="ECO:0000313" key="7">
    <source>
        <dbReference type="EMBL" id="SGZ11195.1"/>
    </source>
</evidence>
<feature type="domain" description="Methyl-accepting transducer" evidence="5">
    <location>
        <begin position="254"/>
        <end position="490"/>
    </location>
</feature>
<evidence type="ECO:0000256" key="2">
    <source>
        <dbReference type="ARBA" id="ARBA00023224"/>
    </source>
</evidence>
<dbReference type="Pfam" id="PF00015">
    <property type="entry name" value="MCPsignal"/>
    <property type="match status" value="1"/>
</dbReference>
<dbReference type="Pfam" id="PF08447">
    <property type="entry name" value="PAS_3"/>
    <property type="match status" value="1"/>
</dbReference>
<dbReference type="InterPro" id="IPR000014">
    <property type="entry name" value="PAS"/>
</dbReference>
<evidence type="ECO:0000313" key="8">
    <source>
        <dbReference type="Proteomes" id="UP000182660"/>
    </source>
</evidence>
<dbReference type="RefSeq" id="WP_045110659.1">
    <property type="nucleotide sequence ID" value="NZ_CAWQZC010000034.1"/>
</dbReference>
<proteinExistence type="inferred from homology"/>
<evidence type="ECO:0000313" key="6">
    <source>
        <dbReference type="EMBL" id="SGY97674.1"/>
    </source>
</evidence>
<dbReference type="SMART" id="SM00283">
    <property type="entry name" value="MA"/>
    <property type="match status" value="1"/>
</dbReference>
<dbReference type="EMBL" id="FPLJ01000077">
    <property type="protein sequence ID" value="SGY97674.1"/>
    <property type="molecule type" value="Genomic_DNA"/>
</dbReference>
<name>A0A090IHF2_9GAMM</name>
<dbReference type="PATRIC" id="fig|80854.5.peg.2651"/>
<organism evidence="7 9">
    <name type="scientific">Moritella viscosa</name>
    <dbReference type="NCBI Taxonomy" id="80854"/>
    <lineage>
        <taxon>Bacteria</taxon>
        <taxon>Pseudomonadati</taxon>
        <taxon>Pseudomonadota</taxon>
        <taxon>Gammaproteobacteria</taxon>
        <taxon>Alteromonadales</taxon>
        <taxon>Moritellaceae</taxon>
        <taxon>Moritella</taxon>
    </lineage>
</organism>
<evidence type="ECO:0000259" key="5">
    <source>
        <dbReference type="PROSITE" id="PS50111"/>
    </source>
</evidence>
<dbReference type="EMBL" id="FPLD01000102">
    <property type="protein sequence ID" value="SGZ11195.1"/>
    <property type="molecule type" value="Genomic_DNA"/>
</dbReference>
<dbReference type="PANTHER" id="PTHR32089">
    <property type="entry name" value="METHYL-ACCEPTING CHEMOTAXIS PROTEIN MCPB"/>
    <property type="match status" value="1"/>
</dbReference>
<comment type="subcellular location">
    <subcellularLocation>
        <location evidence="1">Membrane</location>
    </subcellularLocation>
</comment>
<dbReference type="SUPFAM" id="SSF58104">
    <property type="entry name" value="Methyl-accepting chemotaxis protein (MCP) signaling domain"/>
    <property type="match status" value="1"/>
</dbReference>
<dbReference type="NCBIfam" id="TIGR00229">
    <property type="entry name" value="sensory_box"/>
    <property type="match status" value="1"/>
</dbReference>
<dbReference type="STRING" id="80854.MVIS_2491"/>
<dbReference type="KEGG" id="mvs:MVIS_2491"/>
<sequence>MTIPVVDVKAKPHDAEVDYSASINLISTTDPQSNITHTNQHFSDVAGYTIDEMYHQPHNLVRHPDMPKQAFSQLWQYISSGKSWMGLVKNNCKNGGHYWVSAFVTPIKNANDEIIEYQSVRSKPDREAVNRASVLYKKMSTGKSTSLSELRFKQNTILFSLTATTLLILAAQLLTSNISLLTIATAVTTSCSLAIIWYTQNRIKHLTQLAKKAYNNPLMEYVYTGKKDEFSTIELALKMRQAELRAIVGRVSETSGDILQSAENQFSQTKQIQTNLAQQNDATEQVRVAMEQMSLSVRDISESAVQASSLTSEAQQMSSDGQNSVETTINSVHVLHKELDNSKNVINELSKDCLQIGGILDVIGVIADQTNLLALNAAIEAARAGEQGRGFAVVADEVRSLAQKTQASTGEIQQMIAKLQQTAEQAVNSVDRGVELSRQCNDQAAETGECLAKINNKLNLVTDNSHQIASAVEEQAGVSDEISRNVEHITQLSVATSENGENAVEGTRKLVDRLEAMQRLISQFKKY</sequence>
<dbReference type="HOGENOM" id="CLU_000445_107_26_6"/>
<dbReference type="OrthoDB" id="5675566at2"/>
<dbReference type="GO" id="GO:0006935">
    <property type="term" value="P:chemotaxis"/>
    <property type="evidence" value="ECO:0007669"/>
    <property type="project" value="UniProtKB-ARBA"/>
</dbReference>
<dbReference type="InterPro" id="IPR013655">
    <property type="entry name" value="PAS_fold_3"/>
</dbReference>
<dbReference type="SUPFAM" id="SSF55785">
    <property type="entry name" value="PYP-like sensor domain (PAS domain)"/>
    <property type="match status" value="1"/>
</dbReference>
<evidence type="ECO:0000256" key="4">
    <source>
        <dbReference type="PROSITE-ProRule" id="PRU00284"/>
    </source>
</evidence>
<reference evidence="6 8" key="2">
    <citation type="submission" date="2016-11" db="EMBL/GenBank/DDBJ databases">
        <authorList>
            <person name="Klemetsen T."/>
        </authorList>
    </citation>
    <scope>NUCLEOTIDE SEQUENCE [LARGE SCALE GENOMIC DNA]</scope>
    <source>
        <strain evidence="6">MT 2528</strain>
    </source>
</reference>
<dbReference type="PANTHER" id="PTHR32089:SF112">
    <property type="entry name" value="LYSOZYME-LIKE PROTEIN-RELATED"/>
    <property type="match status" value="1"/>
</dbReference>
<dbReference type="Proteomes" id="UP000182660">
    <property type="component" value="Unassembled WGS sequence"/>
</dbReference>
<reference evidence="7 9" key="1">
    <citation type="submission" date="2016-11" db="EMBL/GenBank/DDBJ databases">
        <authorList>
            <person name="Jaros S."/>
            <person name="Januszkiewicz K."/>
            <person name="Wedrychowicz H."/>
        </authorList>
    </citation>
    <scope>NUCLEOTIDE SEQUENCE [LARGE SCALE GENOMIC DNA]</scope>
    <source>
        <strain evidence="7">NVI 5450</strain>
    </source>
</reference>
<dbReference type="GO" id="GO:0007165">
    <property type="term" value="P:signal transduction"/>
    <property type="evidence" value="ECO:0007669"/>
    <property type="project" value="UniProtKB-KW"/>
</dbReference>
<keyword evidence="8" id="KW-1185">Reference proteome</keyword>
<dbReference type="GeneID" id="61297287"/>
<dbReference type="Proteomes" id="UP000183794">
    <property type="component" value="Unassembled WGS sequence"/>
</dbReference>
<comment type="similarity">
    <text evidence="3">Belongs to the methyl-accepting chemotaxis (MCP) protein family.</text>
</comment>
<dbReference type="PROSITE" id="PS50111">
    <property type="entry name" value="CHEMOTAXIS_TRANSDUC_2"/>
    <property type="match status" value="1"/>
</dbReference>
<evidence type="ECO:0000256" key="3">
    <source>
        <dbReference type="ARBA" id="ARBA00029447"/>
    </source>
</evidence>